<feature type="domain" description="hAT-like transposase RNase-H fold" evidence="2">
    <location>
        <begin position="1"/>
        <end position="47"/>
    </location>
</feature>
<sequence>MMAVAAVLDPRYKMVSVEFYYQRIYGEQSQSKIDEICHNCYELLSDYQSRGATMMGDSLSTRGDIGSTIQSGVSGATDASTDDSLDDEYDLFVASSSAATTSLKSELDVYLEESVLPRIQNLDVLSWWKINGLKYSTLQTMAKDILAIPVSTVASESAFSTSGRLLSPHRNRLHSSTVETLVCSCSWLWKEANAGPCGYSGFGFYNMQIRFPQHAVLVPGTA</sequence>
<dbReference type="PANTHER" id="PTHR23272:SF179">
    <property type="entry name" value="ZINC FINGER BED DOMAIN-CONTAINING PROTEIN RICESLEEPER 2-LIKE ISOFORM X1"/>
    <property type="match status" value="1"/>
</dbReference>
<dbReference type="InterPro" id="IPR012337">
    <property type="entry name" value="RNaseH-like_sf"/>
</dbReference>
<evidence type="ECO:0000313" key="3">
    <source>
        <dbReference type="EMBL" id="KAG8391567.1"/>
    </source>
</evidence>
<organism evidence="3 4">
    <name type="scientific">Buddleja alternifolia</name>
    <dbReference type="NCBI Taxonomy" id="168488"/>
    <lineage>
        <taxon>Eukaryota</taxon>
        <taxon>Viridiplantae</taxon>
        <taxon>Streptophyta</taxon>
        <taxon>Embryophyta</taxon>
        <taxon>Tracheophyta</taxon>
        <taxon>Spermatophyta</taxon>
        <taxon>Magnoliopsida</taxon>
        <taxon>eudicotyledons</taxon>
        <taxon>Gunneridae</taxon>
        <taxon>Pentapetalae</taxon>
        <taxon>asterids</taxon>
        <taxon>lamiids</taxon>
        <taxon>Lamiales</taxon>
        <taxon>Scrophulariaceae</taxon>
        <taxon>Buddlejeae</taxon>
        <taxon>Buddleja</taxon>
    </lineage>
</organism>
<dbReference type="AlphaFoldDB" id="A0AAV6YGC2"/>
<dbReference type="Pfam" id="PF14372">
    <property type="entry name" value="hAT-like_RNase-H"/>
    <property type="match status" value="1"/>
</dbReference>
<feature type="domain" description="HAT C-terminal dimerisation" evidence="1">
    <location>
        <begin position="106"/>
        <end position="188"/>
    </location>
</feature>
<protein>
    <recommendedName>
        <fullName evidence="5">HAT C-terminal dimerisation domain-containing protein</fullName>
    </recommendedName>
</protein>
<accession>A0AAV6YGC2</accession>
<comment type="caution">
    <text evidence="3">The sequence shown here is derived from an EMBL/GenBank/DDBJ whole genome shotgun (WGS) entry which is preliminary data.</text>
</comment>
<dbReference type="InterPro" id="IPR025525">
    <property type="entry name" value="hAT-like_transposase_RNase-H"/>
</dbReference>
<evidence type="ECO:0000313" key="4">
    <source>
        <dbReference type="Proteomes" id="UP000826271"/>
    </source>
</evidence>
<dbReference type="Proteomes" id="UP000826271">
    <property type="component" value="Unassembled WGS sequence"/>
</dbReference>
<evidence type="ECO:0000259" key="1">
    <source>
        <dbReference type="Pfam" id="PF05699"/>
    </source>
</evidence>
<evidence type="ECO:0000259" key="2">
    <source>
        <dbReference type="Pfam" id="PF14372"/>
    </source>
</evidence>
<evidence type="ECO:0008006" key="5">
    <source>
        <dbReference type="Google" id="ProtNLM"/>
    </source>
</evidence>
<dbReference type="GO" id="GO:0003677">
    <property type="term" value="F:DNA binding"/>
    <property type="evidence" value="ECO:0007669"/>
    <property type="project" value="InterPro"/>
</dbReference>
<dbReference type="PANTHER" id="PTHR23272">
    <property type="entry name" value="BED FINGER-RELATED"/>
    <property type="match status" value="1"/>
</dbReference>
<dbReference type="SUPFAM" id="SSF53098">
    <property type="entry name" value="Ribonuclease H-like"/>
    <property type="match status" value="1"/>
</dbReference>
<gene>
    <name evidence="3" type="ORF">BUALT_Bualt01G0201000</name>
</gene>
<dbReference type="GO" id="GO:0046983">
    <property type="term" value="F:protein dimerization activity"/>
    <property type="evidence" value="ECO:0007669"/>
    <property type="project" value="InterPro"/>
</dbReference>
<dbReference type="EMBL" id="WHWC01000001">
    <property type="protein sequence ID" value="KAG8391567.1"/>
    <property type="molecule type" value="Genomic_DNA"/>
</dbReference>
<reference evidence="3" key="1">
    <citation type="submission" date="2019-10" db="EMBL/GenBank/DDBJ databases">
        <authorList>
            <person name="Zhang R."/>
            <person name="Pan Y."/>
            <person name="Wang J."/>
            <person name="Ma R."/>
            <person name="Yu S."/>
        </authorList>
    </citation>
    <scope>NUCLEOTIDE SEQUENCE</scope>
    <source>
        <strain evidence="3">LA-IB0</strain>
        <tissue evidence="3">Leaf</tissue>
    </source>
</reference>
<keyword evidence="4" id="KW-1185">Reference proteome</keyword>
<proteinExistence type="predicted"/>
<dbReference type="Pfam" id="PF05699">
    <property type="entry name" value="Dimer_Tnp_hAT"/>
    <property type="match status" value="1"/>
</dbReference>
<name>A0AAV6YGC2_9LAMI</name>
<dbReference type="InterPro" id="IPR008906">
    <property type="entry name" value="HATC_C_dom"/>
</dbReference>